<dbReference type="InterPro" id="IPR015931">
    <property type="entry name" value="Acnase/IPM_dHydase_lsu_aba_1/3"/>
</dbReference>
<proteinExistence type="inferred from homology"/>
<dbReference type="AlphaFoldDB" id="A0A4R5QFW8"/>
<evidence type="ECO:0000256" key="13">
    <source>
        <dbReference type="HAMAP-Rule" id="MF_01026"/>
    </source>
</evidence>
<dbReference type="InterPro" id="IPR036008">
    <property type="entry name" value="Aconitase_4Fe-4S_dom"/>
</dbReference>
<dbReference type="InterPro" id="IPR001030">
    <property type="entry name" value="Acoase/IPM_deHydtase_lsu_aba"/>
</dbReference>
<evidence type="ECO:0000256" key="4">
    <source>
        <dbReference type="ARBA" id="ARBA00011271"/>
    </source>
</evidence>
<dbReference type="Gene3D" id="3.30.499.10">
    <property type="entry name" value="Aconitase, domain 3"/>
    <property type="match status" value="2"/>
</dbReference>
<reference evidence="15 16" key="1">
    <citation type="journal article" date="2016" name="J. Microbiol.">
        <title>Dankookia rubra gen. nov., sp. nov., an alphaproteobacterium isolated from sediment of a shallow stream.</title>
        <authorList>
            <person name="Kim W.H."/>
            <person name="Kim D.H."/>
            <person name="Kang K."/>
            <person name="Ahn T.Y."/>
        </authorList>
    </citation>
    <scope>NUCLEOTIDE SEQUENCE [LARGE SCALE GENOMIC DNA]</scope>
    <source>
        <strain evidence="15 16">JCM30602</strain>
    </source>
</reference>
<evidence type="ECO:0000256" key="9">
    <source>
        <dbReference type="ARBA" id="ARBA00023004"/>
    </source>
</evidence>
<accession>A0A4R5QFW8</accession>
<keyword evidence="10 13" id="KW-0411">Iron-sulfur</keyword>
<dbReference type="InterPro" id="IPR018136">
    <property type="entry name" value="Aconitase_4Fe-4S_BS"/>
</dbReference>
<evidence type="ECO:0000313" key="15">
    <source>
        <dbReference type="EMBL" id="TDH62174.1"/>
    </source>
</evidence>
<dbReference type="SUPFAM" id="SSF53732">
    <property type="entry name" value="Aconitase iron-sulfur domain"/>
    <property type="match status" value="1"/>
</dbReference>
<gene>
    <name evidence="13 15" type="primary">leuC</name>
    <name evidence="15" type="ORF">E2C06_13455</name>
</gene>
<feature type="domain" description="Aconitase/3-isopropylmalate dehydratase large subunit alpha/beta/alpha" evidence="14">
    <location>
        <begin position="12"/>
        <end position="461"/>
    </location>
</feature>
<evidence type="ECO:0000256" key="12">
    <source>
        <dbReference type="ARBA" id="ARBA00023304"/>
    </source>
</evidence>
<dbReference type="GO" id="GO:0051539">
    <property type="term" value="F:4 iron, 4 sulfur cluster binding"/>
    <property type="evidence" value="ECO:0007669"/>
    <property type="project" value="UniProtKB-KW"/>
</dbReference>
<keyword evidence="8 13" id="KW-0479">Metal-binding</keyword>
<dbReference type="UniPathway" id="UPA00048">
    <property type="reaction ID" value="UER00071"/>
</dbReference>
<keyword evidence="5 13" id="KW-0432">Leucine biosynthesis</keyword>
<dbReference type="GO" id="GO:0046872">
    <property type="term" value="F:metal ion binding"/>
    <property type="evidence" value="ECO:0007669"/>
    <property type="project" value="UniProtKB-KW"/>
</dbReference>
<dbReference type="NCBIfam" id="TIGR00170">
    <property type="entry name" value="leuC"/>
    <property type="match status" value="1"/>
</dbReference>
<dbReference type="NCBIfam" id="NF009116">
    <property type="entry name" value="PRK12466.1"/>
    <property type="match status" value="1"/>
</dbReference>
<dbReference type="PANTHER" id="PTHR43822:SF9">
    <property type="entry name" value="3-ISOPROPYLMALATE DEHYDRATASE"/>
    <property type="match status" value="1"/>
</dbReference>
<dbReference type="InterPro" id="IPR050067">
    <property type="entry name" value="IPM_dehydratase_rel_enz"/>
</dbReference>
<dbReference type="OrthoDB" id="9802769at2"/>
<comment type="cofactor">
    <cofactor evidence="13">
        <name>[4Fe-4S] cluster</name>
        <dbReference type="ChEBI" id="CHEBI:49883"/>
    </cofactor>
    <text evidence="13">Binds 1 [4Fe-4S] cluster per subunit.</text>
</comment>
<organism evidence="15 16">
    <name type="scientific">Dankookia rubra</name>
    <dbReference type="NCBI Taxonomy" id="1442381"/>
    <lineage>
        <taxon>Bacteria</taxon>
        <taxon>Pseudomonadati</taxon>
        <taxon>Pseudomonadota</taxon>
        <taxon>Alphaproteobacteria</taxon>
        <taxon>Acetobacterales</taxon>
        <taxon>Roseomonadaceae</taxon>
        <taxon>Dankookia</taxon>
    </lineage>
</organism>
<evidence type="ECO:0000256" key="10">
    <source>
        <dbReference type="ARBA" id="ARBA00023014"/>
    </source>
</evidence>
<feature type="binding site" evidence="13">
    <location>
        <position position="414"/>
    </location>
    <ligand>
        <name>[4Fe-4S] cluster</name>
        <dbReference type="ChEBI" id="CHEBI:49883"/>
    </ligand>
</feature>
<dbReference type="InterPro" id="IPR004430">
    <property type="entry name" value="3-IsopropMal_deHydase_lsu"/>
</dbReference>
<evidence type="ECO:0000256" key="1">
    <source>
        <dbReference type="ARBA" id="ARBA00000491"/>
    </source>
</evidence>
<evidence type="ECO:0000259" key="14">
    <source>
        <dbReference type="Pfam" id="PF00330"/>
    </source>
</evidence>
<evidence type="ECO:0000256" key="2">
    <source>
        <dbReference type="ARBA" id="ARBA00002695"/>
    </source>
</evidence>
<keyword evidence="9 13" id="KW-0408">Iron</keyword>
<dbReference type="EC" id="4.2.1.33" evidence="13"/>
<dbReference type="PROSITE" id="PS01244">
    <property type="entry name" value="ACONITASE_2"/>
    <property type="match status" value="1"/>
</dbReference>
<evidence type="ECO:0000256" key="6">
    <source>
        <dbReference type="ARBA" id="ARBA00022485"/>
    </source>
</evidence>
<keyword evidence="7 13" id="KW-0028">Amino-acid biosynthesis</keyword>
<comment type="pathway">
    <text evidence="3 13">Amino-acid biosynthesis; L-leucine biosynthesis; L-leucine from 3-methyl-2-oxobutanoate: step 2/4.</text>
</comment>
<dbReference type="Proteomes" id="UP000295096">
    <property type="component" value="Unassembled WGS sequence"/>
</dbReference>
<dbReference type="PRINTS" id="PR00415">
    <property type="entry name" value="ACONITASE"/>
</dbReference>
<keyword evidence="6 13" id="KW-0004">4Fe-4S</keyword>
<dbReference type="HAMAP" id="MF_01026">
    <property type="entry name" value="LeuC_type1"/>
    <property type="match status" value="1"/>
</dbReference>
<evidence type="ECO:0000256" key="8">
    <source>
        <dbReference type="ARBA" id="ARBA00022723"/>
    </source>
</evidence>
<dbReference type="RefSeq" id="WP_133289114.1">
    <property type="nucleotide sequence ID" value="NZ_SMSJ01000014.1"/>
</dbReference>
<dbReference type="EMBL" id="SMSJ01000014">
    <property type="protein sequence ID" value="TDH62174.1"/>
    <property type="molecule type" value="Genomic_DNA"/>
</dbReference>
<dbReference type="NCBIfam" id="NF004016">
    <property type="entry name" value="PRK05478.1"/>
    <property type="match status" value="1"/>
</dbReference>
<comment type="similarity">
    <text evidence="13">Belongs to the aconitase/IPM isomerase family. LeuC type 1 subfamily.</text>
</comment>
<evidence type="ECO:0000256" key="11">
    <source>
        <dbReference type="ARBA" id="ARBA00023239"/>
    </source>
</evidence>
<dbReference type="PANTHER" id="PTHR43822">
    <property type="entry name" value="HOMOACONITASE, MITOCHONDRIAL-RELATED"/>
    <property type="match status" value="1"/>
</dbReference>
<dbReference type="FunFam" id="3.30.499.10:FF:000007">
    <property type="entry name" value="3-isopropylmalate dehydratase large subunit"/>
    <property type="match status" value="1"/>
</dbReference>
<feature type="binding site" evidence="13">
    <location>
        <position position="411"/>
    </location>
    <ligand>
        <name>[4Fe-4S] cluster</name>
        <dbReference type="ChEBI" id="CHEBI:49883"/>
    </ligand>
</feature>
<dbReference type="GO" id="GO:0003861">
    <property type="term" value="F:3-isopropylmalate dehydratase activity"/>
    <property type="evidence" value="ECO:0007669"/>
    <property type="project" value="UniProtKB-UniRule"/>
</dbReference>
<keyword evidence="11 13" id="KW-0456">Lyase</keyword>
<evidence type="ECO:0000256" key="7">
    <source>
        <dbReference type="ARBA" id="ARBA00022605"/>
    </source>
</evidence>
<protein>
    <recommendedName>
        <fullName evidence="13">3-isopropylmalate dehydratase large subunit</fullName>
        <ecNumber evidence="13">4.2.1.33</ecNumber>
    </recommendedName>
    <alternativeName>
        <fullName evidence="13">Alpha-IPM isomerase</fullName>
        <shortName evidence="13">IPMI</shortName>
    </alternativeName>
    <alternativeName>
        <fullName evidence="13">Isopropylmalate isomerase</fullName>
    </alternativeName>
</protein>
<evidence type="ECO:0000256" key="3">
    <source>
        <dbReference type="ARBA" id="ARBA00004729"/>
    </source>
</evidence>
<keyword evidence="16" id="KW-1185">Reference proteome</keyword>
<name>A0A4R5QFW8_9PROT</name>
<comment type="subunit">
    <text evidence="4 13">Heterodimer of LeuC and LeuD.</text>
</comment>
<dbReference type="GO" id="GO:0009098">
    <property type="term" value="P:L-leucine biosynthetic process"/>
    <property type="evidence" value="ECO:0007669"/>
    <property type="project" value="UniProtKB-UniRule"/>
</dbReference>
<sequence>MTTRTTPRTLLDRIWDQHVVARLPGADLLYIDLHLLDDLHSPQAFAALRTAGRAVRKPEAAIAIPDHAVPTTDRSGGVEDAAARTLVETLATDARGSGVRLIPLNDARQGIVHLVGPELGLSLPGLTIASGDSHASTHGAFGALAFGVGASDVEQVLATQTLLLSKPKAMAVEIAGALPPGTSPKDLALSVVAALGPAGAVGHAVEFRGAAVQALGMAGRMTVCNLAVEAGARTALVAPDDTTFDYFRGREGAPAGAKFDRAVAAWRGLRSDPDAAFDRVVAVDTIGLAPLVTWGTTPDTAVPVTGRVPDPNEIPDAAERARHHRMLEYMGLVPGQWMTTLAVDVVFIGSCANGRIEDLREAAMVARGRRVAPGVRALVVPGSGLVKRQAQEEGLDRVLREAGFEWREPGCSMCIGMNEDRVAPGQRCASTSNRNFEGRQGSGARTHLVSPGTAAAAAIAGHFVDVQKLNW</sequence>
<evidence type="ECO:0000256" key="5">
    <source>
        <dbReference type="ARBA" id="ARBA00022430"/>
    </source>
</evidence>
<keyword evidence="12 13" id="KW-0100">Branched-chain amino acid biosynthesis</keyword>
<comment type="function">
    <text evidence="2 13">Catalyzes the isomerization between 2-isopropylmalate and 3-isopropylmalate, via the formation of 2-isopropylmaleate.</text>
</comment>
<feature type="binding site" evidence="13">
    <location>
        <position position="351"/>
    </location>
    <ligand>
        <name>[4Fe-4S] cluster</name>
        <dbReference type="ChEBI" id="CHEBI:49883"/>
    </ligand>
</feature>
<evidence type="ECO:0000313" key="16">
    <source>
        <dbReference type="Proteomes" id="UP000295096"/>
    </source>
</evidence>
<dbReference type="Pfam" id="PF00330">
    <property type="entry name" value="Aconitase"/>
    <property type="match status" value="1"/>
</dbReference>
<comment type="catalytic activity">
    <reaction evidence="1 13">
        <text>(2R,3S)-3-isopropylmalate = (2S)-2-isopropylmalate</text>
        <dbReference type="Rhea" id="RHEA:32287"/>
        <dbReference type="ChEBI" id="CHEBI:1178"/>
        <dbReference type="ChEBI" id="CHEBI:35121"/>
        <dbReference type="EC" id="4.2.1.33"/>
    </reaction>
</comment>
<comment type="caution">
    <text evidence="15">The sequence shown here is derived from an EMBL/GenBank/DDBJ whole genome shotgun (WGS) entry which is preliminary data.</text>
</comment>